<dbReference type="RefSeq" id="WP_166321929.1">
    <property type="nucleotide sequence ID" value="NZ_CP049934.1"/>
</dbReference>
<dbReference type="GO" id="GO:0016020">
    <property type="term" value="C:membrane"/>
    <property type="evidence" value="ECO:0007669"/>
    <property type="project" value="InterPro"/>
</dbReference>
<keyword evidence="5" id="KW-0547">Nucleotide-binding</keyword>
<dbReference type="EMBL" id="CP049934">
    <property type="protein sequence ID" value="QIM15645.1"/>
    <property type="molecule type" value="Genomic_DNA"/>
</dbReference>
<keyword evidence="10" id="KW-0472">Membrane</keyword>
<dbReference type="EC" id="2.7.13.3" evidence="2"/>
<dbReference type="GO" id="GO:0000155">
    <property type="term" value="F:phosphorelay sensor kinase activity"/>
    <property type="evidence" value="ECO:0007669"/>
    <property type="project" value="InterPro"/>
</dbReference>
<reference evidence="13 14" key="1">
    <citation type="submission" date="2020-03" db="EMBL/GenBank/DDBJ databases">
        <title>Leucobacter sp. nov., isolated from beetles.</title>
        <authorList>
            <person name="Hyun D.-W."/>
            <person name="Bae J.-W."/>
        </authorList>
    </citation>
    <scope>NUCLEOTIDE SEQUENCE [LARGE SCALE GENOMIC DNA]</scope>
    <source>
        <strain evidence="13 14">HDW9B</strain>
    </source>
</reference>
<evidence type="ECO:0000256" key="8">
    <source>
        <dbReference type="ARBA" id="ARBA00023012"/>
    </source>
</evidence>
<dbReference type="Gene3D" id="3.30.565.10">
    <property type="entry name" value="Histidine kinase-like ATPase, C-terminal domain"/>
    <property type="match status" value="1"/>
</dbReference>
<evidence type="ECO:0000256" key="4">
    <source>
        <dbReference type="ARBA" id="ARBA00022679"/>
    </source>
</evidence>
<dbReference type="PANTHER" id="PTHR24421">
    <property type="entry name" value="NITRATE/NITRITE SENSOR PROTEIN NARX-RELATED"/>
    <property type="match status" value="1"/>
</dbReference>
<dbReference type="InterPro" id="IPR011712">
    <property type="entry name" value="Sig_transdc_His_kin_sub3_dim/P"/>
</dbReference>
<keyword evidence="6 13" id="KW-0418">Kinase</keyword>
<evidence type="ECO:0000313" key="14">
    <source>
        <dbReference type="Proteomes" id="UP000501387"/>
    </source>
</evidence>
<organism evidence="13 14">
    <name type="scientific">Leucobacter insecticola</name>
    <dbReference type="NCBI Taxonomy" id="2714934"/>
    <lineage>
        <taxon>Bacteria</taxon>
        <taxon>Bacillati</taxon>
        <taxon>Actinomycetota</taxon>
        <taxon>Actinomycetes</taxon>
        <taxon>Micrococcales</taxon>
        <taxon>Microbacteriaceae</taxon>
        <taxon>Leucobacter</taxon>
    </lineage>
</organism>
<evidence type="ECO:0000256" key="3">
    <source>
        <dbReference type="ARBA" id="ARBA00022553"/>
    </source>
</evidence>
<evidence type="ECO:0000256" key="7">
    <source>
        <dbReference type="ARBA" id="ARBA00022840"/>
    </source>
</evidence>
<dbReference type="Gene3D" id="1.20.5.1930">
    <property type="match status" value="1"/>
</dbReference>
<evidence type="ECO:0000256" key="10">
    <source>
        <dbReference type="SAM" id="Phobius"/>
    </source>
</evidence>
<comment type="catalytic activity">
    <reaction evidence="1">
        <text>ATP + protein L-histidine = ADP + protein N-phospho-L-histidine.</text>
        <dbReference type="EC" id="2.7.13.3"/>
    </reaction>
</comment>
<dbReference type="GO" id="GO:0005524">
    <property type="term" value="F:ATP binding"/>
    <property type="evidence" value="ECO:0007669"/>
    <property type="project" value="UniProtKB-KW"/>
</dbReference>
<feature type="transmembrane region" description="Helical" evidence="10">
    <location>
        <begin position="109"/>
        <end position="128"/>
    </location>
</feature>
<dbReference type="AlphaFoldDB" id="A0A6G8FH11"/>
<proteinExistence type="predicted"/>
<dbReference type="InterPro" id="IPR036890">
    <property type="entry name" value="HATPase_C_sf"/>
</dbReference>
<protein>
    <recommendedName>
        <fullName evidence="2">histidine kinase</fullName>
        <ecNumber evidence="2">2.7.13.3</ecNumber>
    </recommendedName>
</protein>
<feature type="domain" description="Histidine kinase/HSP90-like ATPase" evidence="11">
    <location>
        <begin position="316"/>
        <end position="411"/>
    </location>
</feature>
<dbReference type="Pfam" id="PF02518">
    <property type="entry name" value="HATPase_c"/>
    <property type="match status" value="1"/>
</dbReference>
<dbReference type="SUPFAM" id="SSF55874">
    <property type="entry name" value="ATPase domain of HSP90 chaperone/DNA topoisomerase II/histidine kinase"/>
    <property type="match status" value="1"/>
</dbReference>
<dbReference type="InterPro" id="IPR003594">
    <property type="entry name" value="HATPase_dom"/>
</dbReference>
<feature type="domain" description="Signal transduction histidine kinase subgroup 3 dimerisation and phosphoacceptor" evidence="12">
    <location>
        <begin position="185"/>
        <end position="250"/>
    </location>
</feature>
<dbReference type="KEGG" id="lins:G7067_03195"/>
<evidence type="ECO:0000259" key="12">
    <source>
        <dbReference type="Pfam" id="PF07730"/>
    </source>
</evidence>
<keyword evidence="3" id="KW-0597">Phosphoprotein</keyword>
<evidence type="ECO:0000256" key="5">
    <source>
        <dbReference type="ARBA" id="ARBA00022741"/>
    </source>
</evidence>
<feature type="transmembrane region" description="Helical" evidence="10">
    <location>
        <begin position="67"/>
        <end position="97"/>
    </location>
</feature>
<dbReference type="CDD" id="cd16917">
    <property type="entry name" value="HATPase_UhpB-NarQ-NarX-like"/>
    <property type="match status" value="1"/>
</dbReference>
<keyword evidence="10" id="KW-0812">Transmembrane</keyword>
<feature type="region of interest" description="Disordered" evidence="9">
    <location>
        <begin position="359"/>
        <end position="378"/>
    </location>
</feature>
<evidence type="ECO:0000256" key="2">
    <source>
        <dbReference type="ARBA" id="ARBA00012438"/>
    </source>
</evidence>
<keyword evidence="14" id="KW-1185">Reference proteome</keyword>
<evidence type="ECO:0000313" key="13">
    <source>
        <dbReference type="EMBL" id="QIM15645.1"/>
    </source>
</evidence>
<keyword evidence="10" id="KW-1133">Transmembrane helix</keyword>
<name>A0A6G8FH11_9MICO</name>
<keyword evidence="8" id="KW-0902">Two-component regulatory system</keyword>
<evidence type="ECO:0000256" key="1">
    <source>
        <dbReference type="ARBA" id="ARBA00000085"/>
    </source>
</evidence>
<keyword evidence="4" id="KW-0808">Transferase</keyword>
<feature type="transmembrane region" description="Helical" evidence="10">
    <location>
        <begin position="41"/>
        <end position="61"/>
    </location>
</feature>
<dbReference type="InterPro" id="IPR050482">
    <property type="entry name" value="Sensor_HK_TwoCompSys"/>
</dbReference>
<evidence type="ECO:0000256" key="9">
    <source>
        <dbReference type="SAM" id="MobiDB-lite"/>
    </source>
</evidence>
<accession>A0A6G8FH11</accession>
<evidence type="ECO:0000259" key="11">
    <source>
        <dbReference type="Pfam" id="PF02518"/>
    </source>
</evidence>
<feature type="transmembrane region" description="Helical" evidence="10">
    <location>
        <begin position="16"/>
        <end position="34"/>
    </location>
</feature>
<dbReference type="GO" id="GO:0046983">
    <property type="term" value="F:protein dimerization activity"/>
    <property type="evidence" value="ECO:0007669"/>
    <property type="project" value="InterPro"/>
</dbReference>
<dbReference type="Pfam" id="PF07730">
    <property type="entry name" value="HisKA_3"/>
    <property type="match status" value="1"/>
</dbReference>
<dbReference type="Proteomes" id="UP000501387">
    <property type="component" value="Chromosome"/>
</dbReference>
<evidence type="ECO:0000256" key="6">
    <source>
        <dbReference type="ARBA" id="ARBA00022777"/>
    </source>
</evidence>
<dbReference type="PANTHER" id="PTHR24421:SF10">
    <property type="entry name" value="NITRATE_NITRITE SENSOR PROTEIN NARQ"/>
    <property type="match status" value="1"/>
</dbReference>
<gene>
    <name evidence="13" type="ORF">G7067_03195</name>
</gene>
<keyword evidence="7" id="KW-0067">ATP-binding</keyword>
<sequence length="419" mass="43512">MKPQTVDHPRARVPRVVPDVVLIALVLAAALFPPPVPAFQAAGPIAFVAVLLPVVVLPLMWKWPVPVLAVLLALFGVAALTGTISPGIALAAAAATYRAASMLPRRRTLWLGGVAAAAILVLSLPVAWENVFDPRALQFALLVAFAAAAGDATRSRREAIAAMTARAERAEQTREAEARRRVSEERLRIARDLHDAVAHQIAVISLQAGVASQALDSDTAKARTSLATIREAARTVLAEIGDLMNMLRASEDEPSSTAGALAGAGYSPEAARASAPQAGVAELPELVAQFQRSGLRVRLHTDAAADTVSGATSRVAFRVVQEALTNAHKHGSGTAQVRCEVVAQELVVTVANPVRASGPDAAAEGSLADNTPPGSGLGLLGLRERVTAVRGTIEAGPAPGGWRVSARLPIPNTNPQETA</sequence>